<accession>A0A8H3XAM7</accession>
<name>A0A8H3XAM7_GIGMA</name>
<proteinExistence type="predicted"/>
<protein>
    <recommendedName>
        <fullName evidence="4">EKC/KEOPS complex subunit GON7</fullName>
    </recommendedName>
</protein>
<dbReference type="Proteomes" id="UP000439903">
    <property type="component" value="Unassembled WGS sequence"/>
</dbReference>
<feature type="compositionally biased region" description="Acidic residues" evidence="1">
    <location>
        <begin position="66"/>
        <end position="86"/>
    </location>
</feature>
<reference evidence="2 3" key="1">
    <citation type="journal article" date="2019" name="Environ. Microbiol.">
        <title>At the nexus of three kingdoms: the genome of the mycorrhizal fungus Gigaspora margarita provides insights into plant, endobacterial and fungal interactions.</title>
        <authorList>
            <person name="Venice F."/>
            <person name="Ghignone S."/>
            <person name="Salvioli di Fossalunga A."/>
            <person name="Amselem J."/>
            <person name="Novero M."/>
            <person name="Xianan X."/>
            <person name="Sedzielewska Toro K."/>
            <person name="Morin E."/>
            <person name="Lipzen A."/>
            <person name="Grigoriev I.V."/>
            <person name="Henrissat B."/>
            <person name="Martin F.M."/>
            <person name="Bonfante P."/>
        </authorList>
    </citation>
    <scope>NUCLEOTIDE SEQUENCE [LARGE SCALE GENOMIC DNA]</scope>
    <source>
        <strain evidence="2 3">BEG34</strain>
    </source>
</reference>
<keyword evidence="3" id="KW-1185">Reference proteome</keyword>
<evidence type="ECO:0000313" key="3">
    <source>
        <dbReference type="Proteomes" id="UP000439903"/>
    </source>
</evidence>
<dbReference type="AlphaFoldDB" id="A0A8H3XAM7"/>
<comment type="caution">
    <text evidence="2">The sequence shown here is derived from an EMBL/GenBank/DDBJ whole genome shotgun (WGS) entry which is preliminary data.</text>
</comment>
<sequence length="86" mass="9484">MTTVRAVYVAPTQEGSPKEFSCTIPSFNSNGSKEAIKSLTDALQSLQKDINNHLTLQLKASGGINDAEDVQEEEEEEEEEEDDKPQ</sequence>
<dbReference type="OrthoDB" id="10253113at2759"/>
<evidence type="ECO:0000256" key="1">
    <source>
        <dbReference type="SAM" id="MobiDB-lite"/>
    </source>
</evidence>
<evidence type="ECO:0008006" key="4">
    <source>
        <dbReference type="Google" id="ProtNLM"/>
    </source>
</evidence>
<organism evidence="2 3">
    <name type="scientific">Gigaspora margarita</name>
    <dbReference type="NCBI Taxonomy" id="4874"/>
    <lineage>
        <taxon>Eukaryota</taxon>
        <taxon>Fungi</taxon>
        <taxon>Fungi incertae sedis</taxon>
        <taxon>Mucoromycota</taxon>
        <taxon>Glomeromycotina</taxon>
        <taxon>Glomeromycetes</taxon>
        <taxon>Diversisporales</taxon>
        <taxon>Gigasporaceae</taxon>
        <taxon>Gigaspora</taxon>
    </lineage>
</organism>
<feature type="region of interest" description="Disordered" evidence="1">
    <location>
        <begin position="60"/>
        <end position="86"/>
    </location>
</feature>
<evidence type="ECO:0000313" key="2">
    <source>
        <dbReference type="EMBL" id="KAF0438094.1"/>
    </source>
</evidence>
<gene>
    <name evidence="2" type="ORF">F8M41_004282</name>
</gene>
<dbReference type="EMBL" id="WTPW01001390">
    <property type="protein sequence ID" value="KAF0438094.1"/>
    <property type="molecule type" value="Genomic_DNA"/>
</dbReference>